<dbReference type="SMART" id="SM00052">
    <property type="entry name" value="EAL"/>
    <property type="match status" value="1"/>
</dbReference>
<gene>
    <name evidence="2" type="ORF">COC42_16695</name>
</gene>
<dbReference type="OrthoDB" id="7462471at2"/>
<feature type="domain" description="EAL" evidence="1">
    <location>
        <begin position="164"/>
        <end position="414"/>
    </location>
</feature>
<comment type="caution">
    <text evidence="2">The sequence shown here is derived from an EMBL/GenBank/DDBJ whole genome shotgun (WGS) entry which is preliminary data.</text>
</comment>
<dbReference type="InterPro" id="IPR001633">
    <property type="entry name" value="EAL_dom"/>
</dbReference>
<evidence type="ECO:0000313" key="2">
    <source>
        <dbReference type="EMBL" id="PCD01837.1"/>
    </source>
</evidence>
<accession>A0A2A4B1B9</accession>
<dbReference type="PANTHER" id="PTHR33121:SF70">
    <property type="entry name" value="SIGNALING PROTEIN YKOW"/>
    <property type="match status" value="1"/>
</dbReference>
<dbReference type="RefSeq" id="WP_096344579.1">
    <property type="nucleotide sequence ID" value="NZ_NWMW01000003.1"/>
</dbReference>
<dbReference type="InterPro" id="IPR035919">
    <property type="entry name" value="EAL_sf"/>
</dbReference>
<evidence type="ECO:0000259" key="1">
    <source>
        <dbReference type="PROSITE" id="PS50883"/>
    </source>
</evidence>
<protein>
    <recommendedName>
        <fullName evidence="1">EAL domain-containing protein</fullName>
    </recommendedName>
</protein>
<organism evidence="2 3">
    <name type="scientific">Sphingomonas spermidinifaciens</name>
    <dbReference type="NCBI Taxonomy" id="1141889"/>
    <lineage>
        <taxon>Bacteria</taxon>
        <taxon>Pseudomonadati</taxon>
        <taxon>Pseudomonadota</taxon>
        <taxon>Alphaproteobacteria</taxon>
        <taxon>Sphingomonadales</taxon>
        <taxon>Sphingomonadaceae</taxon>
        <taxon>Sphingomonas</taxon>
    </lineage>
</organism>
<sequence length="436" mass="47575">MPSDALNPADVPSVPSSGTVPCALPAWQLFLLAEIVNFGALRRHLGRARADLLAEDVASVMARQLPAARVRIVGRSMLEIAFEGALPTAADAAIRCLRESFVRPLDLDGEPYTIELLLAGAAMPSHERDDVRLVEAAEAALGQARADQRDVVRDLSRADHAFDRLSLMRDLSKAIDNGEVFLQYQPKVHLRRQEITSVEALVRWQHPQRGLILPGDFIPLAEESGKIGALTLWTIRQALADQQVLADSGHDIPVFVNISGLLLADAEFVDQVCTMVRGVSARIGFEITETAVIRDPDSAIRHLRMFADIGVTLAIDDYGAGLSSLAYLKQLPARELKIDKMFVLELTSSNRDPLIVRSTIDLAHALDMEVTAEGVETPAAMALLSVMGCDMAQGFLISRPIAIGALRQFLAEDRHLTAAAAMRPSFGRPESFWKRA</sequence>
<dbReference type="InterPro" id="IPR050706">
    <property type="entry name" value="Cyclic-di-GMP_PDE-like"/>
</dbReference>
<dbReference type="AlphaFoldDB" id="A0A2A4B1B9"/>
<dbReference type="Gene3D" id="3.30.70.270">
    <property type="match status" value="1"/>
</dbReference>
<evidence type="ECO:0000313" key="3">
    <source>
        <dbReference type="Proteomes" id="UP000218366"/>
    </source>
</evidence>
<reference evidence="2 3" key="1">
    <citation type="submission" date="2017-09" db="EMBL/GenBank/DDBJ databases">
        <title>Sphingomonas spermidinifaciens 9NM-10, whole genome shotgun sequence.</title>
        <authorList>
            <person name="Feng G."/>
            <person name="Zhu H."/>
        </authorList>
    </citation>
    <scope>NUCLEOTIDE SEQUENCE [LARGE SCALE GENOMIC DNA]</scope>
    <source>
        <strain evidence="2 3">9NM-10</strain>
    </source>
</reference>
<dbReference type="CDD" id="cd01948">
    <property type="entry name" value="EAL"/>
    <property type="match status" value="1"/>
</dbReference>
<dbReference type="SUPFAM" id="SSF141868">
    <property type="entry name" value="EAL domain-like"/>
    <property type="match status" value="1"/>
</dbReference>
<proteinExistence type="predicted"/>
<dbReference type="Proteomes" id="UP000218366">
    <property type="component" value="Unassembled WGS sequence"/>
</dbReference>
<dbReference type="PANTHER" id="PTHR33121">
    <property type="entry name" value="CYCLIC DI-GMP PHOSPHODIESTERASE PDEF"/>
    <property type="match status" value="1"/>
</dbReference>
<dbReference type="PROSITE" id="PS50883">
    <property type="entry name" value="EAL"/>
    <property type="match status" value="1"/>
</dbReference>
<dbReference type="GO" id="GO:0071111">
    <property type="term" value="F:cyclic-guanylate-specific phosphodiesterase activity"/>
    <property type="evidence" value="ECO:0007669"/>
    <property type="project" value="InterPro"/>
</dbReference>
<dbReference type="Gene3D" id="3.20.20.450">
    <property type="entry name" value="EAL domain"/>
    <property type="match status" value="1"/>
</dbReference>
<dbReference type="InterPro" id="IPR043128">
    <property type="entry name" value="Rev_trsase/Diguanyl_cyclase"/>
</dbReference>
<dbReference type="Pfam" id="PF00563">
    <property type="entry name" value="EAL"/>
    <property type="match status" value="1"/>
</dbReference>
<name>A0A2A4B1B9_9SPHN</name>
<dbReference type="EMBL" id="NWMW01000003">
    <property type="protein sequence ID" value="PCD01837.1"/>
    <property type="molecule type" value="Genomic_DNA"/>
</dbReference>
<keyword evidence="3" id="KW-1185">Reference proteome</keyword>